<protein>
    <submittedName>
        <fullName evidence="3 4">Dehydrogenase</fullName>
    </submittedName>
</protein>
<dbReference type="STRING" id="1653334.GA0071312_3661"/>
<comment type="caution">
    <text evidence="3">The sequence shown here is derived from an EMBL/GenBank/DDBJ whole genome shotgun (WGS) entry which is preliminary data.</text>
</comment>
<dbReference type="InterPro" id="IPR020904">
    <property type="entry name" value="Sc_DH/Rdtase_CS"/>
</dbReference>
<dbReference type="Proteomes" id="UP000050497">
    <property type="component" value="Unassembled WGS sequence"/>
</dbReference>
<comment type="similarity">
    <text evidence="1">Belongs to the short-chain dehydrogenases/reductases (SDR) family.</text>
</comment>
<dbReference type="PRINTS" id="PR00081">
    <property type="entry name" value="GDHRDH"/>
</dbReference>
<dbReference type="InterPro" id="IPR036291">
    <property type="entry name" value="NAD(P)-bd_dom_sf"/>
</dbReference>
<evidence type="ECO:0000313" key="6">
    <source>
        <dbReference type="Proteomes" id="UP000182800"/>
    </source>
</evidence>
<evidence type="ECO:0000256" key="1">
    <source>
        <dbReference type="ARBA" id="ARBA00006484"/>
    </source>
</evidence>
<evidence type="ECO:0000313" key="5">
    <source>
        <dbReference type="Proteomes" id="UP000050497"/>
    </source>
</evidence>
<keyword evidence="2" id="KW-0560">Oxidoreductase</keyword>
<dbReference type="Gene3D" id="3.40.50.720">
    <property type="entry name" value="NAD(P)-binding Rossmann-like Domain"/>
    <property type="match status" value="1"/>
</dbReference>
<keyword evidence="6" id="KW-1185">Reference proteome</keyword>
<evidence type="ECO:0000313" key="3">
    <source>
        <dbReference type="EMBL" id="KPQ12670.1"/>
    </source>
</evidence>
<dbReference type="PRINTS" id="PR00080">
    <property type="entry name" value="SDRFAMILY"/>
</dbReference>
<dbReference type="OrthoDB" id="9792355at2"/>
<dbReference type="Proteomes" id="UP000182800">
    <property type="component" value="Unassembled WGS sequence"/>
</dbReference>
<sequence length="260" mass="26347">MSADYAGRVVLITGAAGGFGSEAARCFSKAGAKLVLTDRDADALAALVGNLPDGAVVTQAGDITDEATAEAVIAAGVAGFGRIDVAINNAGIAPDLMRLSETPAQVMEQVMQVNVLGTFHVMRREIALMQEQFARDGCGGVILNVASVAGLVGAPMLAAYAASKHAVVGLTRSAAIETAKRGVRINALCPSFAATPMVDAMVESMQHAPDEALARLVSAVPMGRTATAEEVVGAMLWICSDANSFMTGNAVALDGGLSAG</sequence>
<dbReference type="RefSeq" id="WP_074446449.1">
    <property type="nucleotide sequence ID" value="NZ_FMBM01000003.1"/>
</dbReference>
<dbReference type="InterPro" id="IPR002347">
    <property type="entry name" value="SDR_fam"/>
</dbReference>
<dbReference type="EMBL" id="LJSX01000001">
    <property type="protein sequence ID" value="KPQ12670.1"/>
    <property type="molecule type" value="Genomic_DNA"/>
</dbReference>
<dbReference type="PROSITE" id="PS00061">
    <property type="entry name" value="ADH_SHORT"/>
    <property type="match status" value="1"/>
</dbReference>
<dbReference type="AlphaFoldDB" id="A0A0P7YE12"/>
<dbReference type="GO" id="GO:0016491">
    <property type="term" value="F:oxidoreductase activity"/>
    <property type="evidence" value="ECO:0007669"/>
    <property type="project" value="UniProtKB-KW"/>
</dbReference>
<dbReference type="Pfam" id="PF13561">
    <property type="entry name" value="adh_short_C2"/>
    <property type="match status" value="1"/>
</dbReference>
<dbReference type="SUPFAM" id="SSF51735">
    <property type="entry name" value="NAD(P)-binding Rossmann-fold domains"/>
    <property type="match status" value="1"/>
</dbReference>
<proteinExistence type="inferred from homology"/>
<accession>A0A0P7YE12</accession>
<dbReference type="CDD" id="cd05233">
    <property type="entry name" value="SDR_c"/>
    <property type="match status" value="1"/>
</dbReference>
<dbReference type="FunFam" id="3.40.50.720:FF:000084">
    <property type="entry name" value="Short-chain dehydrogenase reductase"/>
    <property type="match status" value="1"/>
</dbReference>
<dbReference type="EMBL" id="FMBM01000003">
    <property type="protein sequence ID" value="SCC82653.1"/>
    <property type="molecule type" value="Genomic_DNA"/>
</dbReference>
<gene>
    <name evidence="4" type="ORF">GA0071312_3661</name>
    <name evidence="3" type="ORF">HLUCCO17_00820</name>
</gene>
<dbReference type="PANTHER" id="PTHR24321">
    <property type="entry name" value="DEHYDROGENASES, SHORT CHAIN"/>
    <property type="match status" value="1"/>
</dbReference>
<evidence type="ECO:0000313" key="4">
    <source>
        <dbReference type="EMBL" id="SCC82653.1"/>
    </source>
</evidence>
<dbReference type="PANTHER" id="PTHR24321:SF8">
    <property type="entry name" value="ESTRADIOL 17-BETA-DEHYDROGENASE 8-RELATED"/>
    <property type="match status" value="1"/>
</dbReference>
<reference evidence="4 6" key="2">
    <citation type="submission" date="2016-08" db="EMBL/GenBank/DDBJ databases">
        <authorList>
            <person name="Varghese N."/>
            <person name="Submissions Spin"/>
        </authorList>
    </citation>
    <scope>NUCLEOTIDE SEQUENCE [LARGE SCALE GENOMIC DNA]</scope>
    <source>
        <strain evidence="4 6">HL-109</strain>
    </source>
</reference>
<reference evidence="3 5" key="1">
    <citation type="submission" date="2015-09" db="EMBL/GenBank/DDBJ databases">
        <title>Identification and resolution of microdiversity through metagenomic sequencing of parallel consortia.</title>
        <authorList>
            <person name="Nelson W.C."/>
            <person name="Romine M.F."/>
            <person name="Lindemann S.R."/>
        </authorList>
    </citation>
    <scope>NUCLEOTIDE SEQUENCE [LARGE SCALE GENOMIC DNA]</scope>
    <source>
        <strain evidence="3">HL-109</strain>
    </source>
</reference>
<evidence type="ECO:0000256" key="2">
    <source>
        <dbReference type="ARBA" id="ARBA00023002"/>
    </source>
</evidence>
<organism evidence="3 5">
    <name type="scientific">Saliniramus fredricksonii</name>
    <dbReference type="NCBI Taxonomy" id="1653334"/>
    <lineage>
        <taxon>Bacteria</taxon>
        <taxon>Pseudomonadati</taxon>
        <taxon>Pseudomonadota</taxon>
        <taxon>Alphaproteobacteria</taxon>
        <taxon>Hyphomicrobiales</taxon>
        <taxon>Salinarimonadaceae</taxon>
        <taxon>Saliniramus</taxon>
    </lineage>
</organism>
<name>A0A0P7YE12_9HYPH</name>